<comment type="cofactor">
    <cofactor evidence="1">
        <name>[4Fe-4S] cluster</name>
        <dbReference type="ChEBI" id="CHEBI:49883"/>
    </cofactor>
</comment>
<dbReference type="Pfam" id="PF13186">
    <property type="entry name" value="SPASM"/>
    <property type="match status" value="1"/>
</dbReference>
<organism evidence="7 8">
    <name type="scientific">Desulfobacter latus</name>
    <dbReference type="NCBI Taxonomy" id="2292"/>
    <lineage>
        <taxon>Bacteria</taxon>
        <taxon>Pseudomonadati</taxon>
        <taxon>Thermodesulfobacteriota</taxon>
        <taxon>Desulfobacteria</taxon>
        <taxon>Desulfobacterales</taxon>
        <taxon>Desulfobacteraceae</taxon>
        <taxon>Desulfobacter</taxon>
    </lineage>
</organism>
<dbReference type="EMBL" id="JACADJ010000007">
    <property type="protein sequence ID" value="NWH04111.1"/>
    <property type="molecule type" value="Genomic_DNA"/>
</dbReference>
<sequence>MKINNHLSTCDVLTQHFPNCRRILGNITWDGILAALGKPSPESFIHFLDASELDPTAQIKDIAPYIYDLACIEQGIFKLSDKEPSDLSPRETVFVNPDLMLVPVSWKHLPDAMAGYGNKPPQKPEPGEGHVLIWREPVTCHLMCRDATDDDLLALKLMVEEIDFDTAARRGKTSRAKILAVFHHAVNEGILINPKSLIRRNPELLTDNPGFESYMVSDSFTLQWHITQACDLHCRHCYDRSSRHSIPFSKAMEILDDFFDFTLAAHVRGHITFTGGNPLLYPDFEKLYYEASQRGFSLAILGNPAQKEPITRLQEIQPLTHYQISLEGLEAYNDYIRGKGHFKRSLDFLDLLREQDVYSMVMLTLNSDNMNQVLPLAEILREKTDSFTFNRLAMVGEGAALTLPEPEDYRRFLQKFVRAAASNPVIRMKDNLINIVKEDTGRDLFGGCTGFGCGAAFNFVALLPDGEVHACRKFPSYIGSINENSLDEIYTSARARQYRDGSSACKGCRLSPVCRGCQAVAYGMGLNVFTDRDPFCFYENRPSGATLGV</sequence>
<dbReference type="SFLD" id="SFLDS00029">
    <property type="entry name" value="Radical_SAM"/>
    <property type="match status" value="1"/>
</dbReference>
<evidence type="ECO:0000256" key="2">
    <source>
        <dbReference type="ARBA" id="ARBA00022691"/>
    </source>
</evidence>
<evidence type="ECO:0000313" key="7">
    <source>
        <dbReference type="EMBL" id="NWH04111.1"/>
    </source>
</evidence>
<dbReference type="GO" id="GO:0051536">
    <property type="term" value="F:iron-sulfur cluster binding"/>
    <property type="evidence" value="ECO:0007669"/>
    <property type="project" value="UniProtKB-KW"/>
</dbReference>
<dbReference type="InterPro" id="IPR058240">
    <property type="entry name" value="rSAM_sf"/>
</dbReference>
<evidence type="ECO:0000256" key="5">
    <source>
        <dbReference type="ARBA" id="ARBA00023014"/>
    </source>
</evidence>
<dbReference type="GO" id="GO:0003824">
    <property type="term" value="F:catalytic activity"/>
    <property type="evidence" value="ECO:0007669"/>
    <property type="project" value="InterPro"/>
</dbReference>
<protein>
    <submittedName>
        <fullName evidence="7">Selenobiotic family peptide radical SAM maturase</fullName>
    </submittedName>
</protein>
<evidence type="ECO:0000256" key="3">
    <source>
        <dbReference type="ARBA" id="ARBA00022723"/>
    </source>
</evidence>
<keyword evidence="5" id="KW-0411">Iron-sulfur</keyword>
<dbReference type="SFLD" id="SFLDG01067">
    <property type="entry name" value="SPASM/twitch_domain_containing"/>
    <property type="match status" value="1"/>
</dbReference>
<evidence type="ECO:0000256" key="4">
    <source>
        <dbReference type="ARBA" id="ARBA00023004"/>
    </source>
</evidence>
<keyword evidence="2" id="KW-0949">S-adenosyl-L-methionine</keyword>
<dbReference type="NCBIfam" id="TIGR04085">
    <property type="entry name" value="rSAM_more_4Fe4S"/>
    <property type="match status" value="1"/>
</dbReference>
<dbReference type="SUPFAM" id="SSF102114">
    <property type="entry name" value="Radical SAM enzymes"/>
    <property type="match status" value="1"/>
</dbReference>
<dbReference type="Gene3D" id="3.20.20.70">
    <property type="entry name" value="Aldolase class I"/>
    <property type="match status" value="1"/>
</dbReference>
<dbReference type="PROSITE" id="PS51918">
    <property type="entry name" value="RADICAL_SAM"/>
    <property type="match status" value="1"/>
</dbReference>
<comment type="caution">
    <text evidence="7">The sequence shown here is derived from an EMBL/GenBank/DDBJ whole genome shotgun (WGS) entry which is preliminary data.</text>
</comment>
<dbReference type="InterPro" id="IPR023885">
    <property type="entry name" value="4Fe4S-binding_SPASM_dom"/>
</dbReference>
<dbReference type="GO" id="GO:0046872">
    <property type="term" value="F:metal ion binding"/>
    <property type="evidence" value="ECO:0007669"/>
    <property type="project" value="UniProtKB-KW"/>
</dbReference>
<reference evidence="7 8" key="1">
    <citation type="submission" date="2020-06" db="EMBL/GenBank/DDBJ databases">
        <title>High-quality draft genome of sulfate reducer Desulfobacter latus type strain AcrS2 isolated from marine sediment.</title>
        <authorList>
            <person name="Hoppe M."/>
            <person name="Larsen C.K."/>
            <person name="Marshall I.P.G."/>
            <person name="Schramm A."/>
            <person name="Marietou A.G."/>
        </authorList>
    </citation>
    <scope>NUCLEOTIDE SEQUENCE [LARGE SCALE GENOMIC DNA]</scope>
    <source>
        <strain evidence="7 8">AcRS2</strain>
    </source>
</reference>
<dbReference type="InterPro" id="IPR050377">
    <property type="entry name" value="Radical_SAM_PqqE_MftC-like"/>
</dbReference>
<feature type="domain" description="Radical SAM core" evidence="6">
    <location>
        <begin position="216"/>
        <end position="427"/>
    </location>
</feature>
<dbReference type="InterPro" id="IPR007197">
    <property type="entry name" value="rSAM"/>
</dbReference>
<dbReference type="PANTHER" id="PTHR11228">
    <property type="entry name" value="RADICAL SAM DOMAIN PROTEIN"/>
    <property type="match status" value="1"/>
</dbReference>
<proteinExistence type="predicted"/>
<dbReference type="Proteomes" id="UP000553343">
    <property type="component" value="Unassembled WGS sequence"/>
</dbReference>
<dbReference type="Pfam" id="PF04055">
    <property type="entry name" value="Radical_SAM"/>
    <property type="match status" value="1"/>
</dbReference>
<name>A0A850SZC5_9BACT</name>
<dbReference type="AlphaFoldDB" id="A0A850SZC5"/>
<dbReference type="InterPro" id="IPR013785">
    <property type="entry name" value="Aldolase_TIM"/>
</dbReference>
<keyword evidence="3" id="KW-0479">Metal-binding</keyword>
<keyword evidence="4" id="KW-0408">Iron</keyword>
<dbReference type="InterPro" id="IPR023807">
    <property type="entry name" value="Peptide_mod_rSAM"/>
</dbReference>
<keyword evidence="8" id="KW-1185">Reference proteome</keyword>
<evidence type="ECO:0000256" key="1">
    <source>
        <dbReference type="ARBA" id="ARBA00001966"/>
    </source>
</evidence>
<evidence type="ECO:0000259" key="6">
    <source>
        <dbReference type="PROSITE" id="PS51918"/>
    </source>
</evidence>
<dbReference type="RefSeq" id="WP_178365559.1">
    <property type="nucleotide sequence ID" value="NZ_JACADJ010000007.1"/>
</dbReference>
<dbReference type="PANTHER" id="PTHR11228:SF7">
    <property type="entry name" value="PQQA PEPTIDE CYCLASE"/>
    <property type="match status" value="1"/>
</dbReference>
<dbReference type="CDD" id="cd01335">
    <property type="entry name" value="Radical_SAM"/>
    <property type="match status" value="1"/>
</dbReference>
<accession>A0A850SZC5</accession>
<gene>
    <name evidence="7" type="primary">sbtM</name>
    <name evidence="7" type="ORF">HXW94_03740</name>
</gene>
<dbReference type="NCBIfam" id="TIGR04082">
    <property type="entry name" value="rSAM_for_selen"/>
    <property type="match status" value="1"/>
</dbReference>
<evidence type="ECO:0000313" key="8">
    <source>
        <dbReference type="Proteomes" id="UP000553343"/>
    </source>
</evidence>